<evidence type="ECO:0000256" key="9">
    <source>
        <dbReference type="ARBA" id="ARBA00023170"/>
    </source>
</evidence>
<keyword evidence="10" id="KW-0325">Glycoprotein</keyword>
<comment type="subcellular location">
    <subcellularLocation>
        <location evidence="1">Cell membrane</location>
    </subcellularLocation>
    <subcellularLocation>
        <location evidence="11">Endomembrane system</location>
        <topology evidence="11">Single-pass membrane protein</topology>
    </subcellularLocation>
    <subcellularLocation>
        <location evidence="2">Membrane</location>
        <topology evidence="2">Single-pass type I membrane protein</topology>
    </subcellularLocation>
</comment>
<dbReference type="STRING" id="329046.A0A1Y2B387"/>
<protein>
    <submittedName>
        <fullName evidence="12">L domain-like protein</fullName>
    </submittedName>
</protein>
<evidence type="ECO:0000256" key="3">
    <source>
        <dbReference type="ARBA" id="ARBA00022475"/>
    </source>
</evidence>
<proteinExistence type="predicted"/>
<dbReference type="InterPro" id="IPR001611">
    <property type="entry name" value="Leu-rich_rpt"/>
</dbReference>
<dbReference type="InterPro" id="IPR032675">
    <property type="entry name" value="LRR_dom_sf"/>
</dbReference>
<evidence type="ECO:0000313" key="12">
    <source>
        <dbReference type="EMBL" id="ORY29291.1"/>
    </source>
</evidence>
<dbReference type="PANTHER" id="PTHR27004">
    <property type="entry name" value="RECEPTOR-LIKE PROTEIN 12 ISOFORM X1"/>
    <property type="match status" value="1"/>
</dbReference>
<evidence type="ECO:0000256" key="4">
    <source>
        <dbReference type="ARBA" id="ARBA00022614"/>
    </source>
</evidence>
<evidence type="ECO:0000256" key="11">
    <source>
        <dbReference type="ARBA" id="ARBA00037847"/>
    </source>
</evidence>
<name>A0A1Y2B387_9FUNG</name>
<dbReference type="PANTHER" id="PTHR27004:SF203">
    <property type="entry name" value="LEUCINE-RICH REPEAT-CONTAINING N-TERMINAL PLANT-TYPE DOMAIN-CONTAINING PROTEIN"/>
    <property type="match status" value="1"/>
</dbReference>
<evidence type="ECO:0000256" key="8">
    <source>
        <dbReference type="ARBA" id="ARBA00023136"/>
    </source>
</evidence>
<evidence type="ECO:0000256" key="6">
    <source>
        <dbReference type="ARBA" id="ARBA00022737"/>
    </source>
</evidence>
<dbReference type="OrthoDB" id="676979at2759"/>
<dbReference type="AlphaFoldDB" id="A0A1Y2B387"/>
<keyword evidence="6" id="KW-0677">Repeat</keyword>
<organism evidence="12 13">
    <name type="scientific">Rhizoclosmatium globosum</name>
    <dbReference type="NCBI Taxonomy" id="329046"/>
    <lineage>
        <taxon>Eukaryota</taxon>
        <taxon>Fungi</taxon>
        <taxon>Fungi incertae sedis</taxon>
        <taxon>Chytridiomycota</taxon>
        <taxon>Chytridiomycota incertae sedis</taxon>
        <taxon>Chytridiomycetes</taxon>
        <taxon>Chytridiales</taxon>
        <taxon>Chytriomycetaceae</taxon>
        <taxon>Rhizoclosmatium</taxon>
    </lineage>
</organism>
<keyword evidence="5" id="KW-0812">Transmembrane</keyword>
<keyword evidence="3" id="KW-1003">Cell membrane</keyword>
<evidence type="ECO:0000313" key="13">
    <source>
        <dbReference type="Proteomes" id="UP000193642"/>
    </source>
</evidence>
<evidence type="ECO:0000256" key="10">
    <source>
        <dbReference type="ARBA" id="ARBA00023180"/>
    </source>
</evidence>
<dbReference type="Pfam" id="PF00560">
    <property type="entry name" value="LRR_1"/>
    <property type="match status" value="3"/>
</dbReference>
<dbReference type="GO" id="GO:0005886">
    <property type="term" value="C:plasma membrane"/>
    <property type="evidence" value="ECO:0007669"/>
    <property type="project" value="UniProtKB-SubCell"/>
</dbReference>
<dbReference type="EMBL" id="MCGO01000089">
    <property type="protein sequence ID" value="ORY29291.1"/>
    <property type="molecule type" value="Genomic_DNA"/>
</dbReference>
<gene>
    <name evidence="12" type="ORF">BCR33DRAFT_724795</name>
</gene>
<evidence type="ECO:0000256" key="1">
    <source>
        <dbReference type="ARBA" id="ARBA00004236"/>
    </source>
</evidence>
<dbReference type="SUPFAM" id="SSF52058">
    <property type="entry name" value="L domain-like"/>
    <property type="match status" value="1"/>
</dbReference>
<comment type="caution">
    <text evidence="12">The sequence shown here is derived from an EMBL/GenBank/DDBJ whole genome shotgun (WGS) entry which is preliminary data.</text>
</comment>
<reference evidence="12 13" key="1">
    <citation type="submission" date="2016-07" db="EMBL/GenBank/DDBJ databases">
        <title>Pervasive Adenine N6-methylation of Active Genes in Fungi.</title>
        <authorList>
            <consortium name="DOE Joint Genome Institute"/>
            <person name="Mondo S.J."/>
            <person name="Dannebaum R.O."/>
            <person name="Kuo R.C."/>
            <person name="Labutti K."/>
            <person name="Haridas S."/>
            <person name="Kuo A."/>
            <person name="Salamov A."/>
            <person name="Ahrendt S.R."/>
            <person name="Lipzen A."/>
            <person name="Sullivan W."/>
            <person name="Andreopoulos W.B."/>
            <person name="Clum A."/>
            <person name="Lindquist E."/>
            <person name="Daum C."/>
            <person name="Ramamoorthy G.K."/>
            <person name="Gryganskyi A."/>
            <person name="Culley D."/>
            <person name="Magnuson J.K."/>
            <person name="James T.Y."/>
            <person name="O'Malley M.A."/>
            <person name="Stajich J.E."/>
            <person name="Spatafora J.W."/>
            <person name="Visel A."/>
            <person name="Grigoriev I.V."/>
        </authorList>
    </citation>
    <scope>NUCLEOTIDE SEQUENCE [LARGE SCALE GENOMIC DNA]</scope>
    <source>
        <strain evidence="12 13">JEL800</strain>
    </source>
</reference>
<keyword evidence="9" id="KW-0675">Receptor</keyword>
<accession>A0A1Y2B387</accession>
<keyword evidence="8" id="KW-0472">Membrane</keyword>
<dbReference type="Gene3D" id="3.80.10.10">
    <property type="entry name" value="Ribonuclease Inhibitor"/>
    <property type="match status" value="1"/>
</dbReference>
<evidence type="ECO:0000256" key="2">
    <source>
        <dbReference type="ARBA" id="ARBA00004479"/>
    </source>
</evidence>
<dbReference type="Proteomes" id="UP000193642">
    <property type="component" value="Unassembled WGS sequence"/>
</dbReference>
<dbReference type="GO" id="GO:0012505">
    <property type="term" value="C:endomembrane system"/>
    <property type="evidence" value="ECO:0007669"/>
    <property type="project" value="UniProtKB-SubCell"/>
</dbReference>
<evidence type="ECO:0000256" key="5">
    <source>
        <dbReference type="ARBA" id="ARBA00022692"/>
    </source>
</evidence>
<evidence type="ECO:0000256" key="7">
    <source>
        <dbReference type="ARBA" id="ARBA00022989"/>
    </source>
</evidence>
<dbReference type="FunFam" id="3.80.10.10:FF:000041">
    <property type="entry name" value="LRR receptor-like serine/threonine-protein kinase ERECTA"/>
    <property type="match status" value="1"/>
</dbReference>
<keyword evidence="7" id="KW-1133">Transmembrane helix</keyword>
<sequence length="179" mass="19752">MINCGLRGPITLGLCPSLQQLHLSKNQFRSNIPPAELSGTIPPELGNMENCVCLSPNTLRIRKFATFKAPFVISNKLTGPIPTEFESLLKLTIFQLDHNELTGPIPEQIGLLSRLEEINLSHNNLSGTIPSTLGSLQNLKSLNRLIPALLDNLKLKYLNVDQNLTNLSIKAREIHDGII</sequence>
<keyword evidence="4" id="KW-0433">Leucine-rich repeat</keyword>
<keyword evidence="13" id="KW-1185">Reference proteome</keyword>